<reference evidence="1 2" key="1">
    <citation type="submission" date="2019-09" db="EMBL/GenBank/DDBJ databases">
        <title>Pimelobacter sp. isolated from Paulinella.</title>
        <authorList>
            <person name="Jeong S.E."/>
        </authorList>
    </citation>
    <scope>NUCLEOTIDE SEQUENCE [LARGE SCALE GENOMIC DNA]</scope>
    <source>
        <strain evidence="1 2">Pch-N</strain>
    </source>
</reference>
<organism evidence="1 2">
    <name type="scientific">Nocardioides simplex</name>
    <name type="common">Arthrobacter simplex</name>
    <dbReference type="NCBI Taxonomy" id="2045"/>
    <lineage>
        <taxon>Bacteria</taxon>
        <taxon>Bacillati</taxon>
        <taxon>Actinomycetota</taxon>
        <taxon>Actinomycetes</taxon>
        <taxon>Propionibacteriales</taxon>
        <taxon>Nocardioidaceae</taxon>
        <taxon>Pimelobacter</taxon>
    </lineage>
</organism>
<protein>
    <submittedName>
        <fullName evidence="1">Uncharacterized protein</fullName>
    </submittedName>
</protein>
<dbReference type="Proteomes" id="UP000449906">
    <property type="component" value="Unassembled WGS sequence"/>
</dbReference>
<evidence type="ECO:0000313" key="2">
    <source>
        <dbReference type="Proteomes" id="UP000449906"/>
    </source>
</evidence>
<dbReference type="AlphaFoldDB" id="A0A7J5DT81"/>
<dbReference type="EMBL" id="WBVM01000003">
    <property type="protein sequence ID" value="KAB2808326.1"/>
    <property type="molecule type" value="Genomic_DNA"/>
</dbReference>
<accession>A0A7J5DT81</accession>
<sequence length="80" mass="8950">MRLSELIAQDDRYDVDLNLEDGDIVTDLVALIRIQRLTDTDDALIIGATDTTGGIVQYGIVRSACLQVEQWMTTEHDDEP</sequence>
<gene>
    <name evidence="1" type="ORF">F9L07_22690</name>
</gene>
<proteinExistence type="predicted"/>
<evidence type="ECO:0000313" key="1">
    <source>
        <dbReference type="EMBL" id="KAB2808326.1"/>
    </source>
</evidence>
<name>A0A7J5DT81_NOCSI</name>
<comment type="caution">
    <text evidence="1">The sequence shown here is derived from an EMBL/GenBank/DDBJ whole genome shotgun (WGS) entry which is preliminary data.</text>
</comment>
<dbReference type="RefSeq" id="WP_151582006.1">
    <property type="nucleotide sequence ID" value="NZ_WBVM01000003.1"/>
</dbReference>